<dbReference type="Proteomes" id="UP000199599">
    <property type="component" value="Unassembled WGS sequence"/>
</dbReference>
<dbReference type="RefSeq" id="WP_090093288.1">
    <property type="nucleotide sequence ID" value="NZ_CBCRVU010000002.1"/>
</dbReference>
<gene>
    <name evidence="2" type="ORF">SAMN04487792_1056</name>
</gene>
<keyword evidence="1" id="KW-0472">Membrane</keyword>
<keyword evidence="1" id="KW-0812">Transmembrane</keyword>
<dbReference type="EMBL" id="FOMN01000005">
    <property type="protein sequence ID" value="SFD48542.1"/>
    <property type="molecule type" value="Genomic_DNA"/>
</dbReference>
<organism evidence="2 3">
    <name type="scientific">Lactobacillus bombicola</name>
    <dbReference type="NCBI Taxonomy" id="1505723"/>
    <lineage>
        <taxon>Bacteria</taxon>
        <taxon>Bacillati</taxon>
        <taxon>Bacillota</taxon>
        <taxon>Bacilli</taxon>
        <taxon>Lactobacillales</taxon>
        <taxon>Lactobacillaceae</taxon>
        <taxon>Lactobacillus</taxon>
    </lineage>
</organism>
<sequence>MASAYLPEAKTGANLFSILKKIVPRMNSAEDRDNLNRLIIDMRPDPNDPKPFLDFSHAYSVSQSAEMVMLVIQQMYLGDVNDQNIRTLATDATKELTDQIDTVIDQKLKRFNAINLKIIGVILLPMIAFVLMWVGSLLMSVMKAFVK</sequence>
<dbReference type="AlphaFoldDB" id="A0A1I1SQD5"/>
<feature type="transmembrane region" description="Helical" evidence="1">
    <location>
        <begin position="118"/>
        <end position="142"/>
    </location>
</feature>
<proteinExistence type="predicted"/>
<evidence type="ECO:0000256" key="1">
    <source>
        <dbReference type="SAM" id="Phobius"/>
    </source>
</evidence>
<keyword evidence="1" id="KW-1133">Transmembrane helix</keyword>
<protein>
    <recommendedName>
        <fullName evidence="4">Type II secretion system protein GspF domain-containing protein</fullName>
    </recommendedName>
</protein>
<evidence type="ECO:0000313" key="2">
    <source>
        <dbReference type="EMBL" id="SFD48542.1"/>
    </source>
</evidence>
<evidence type="ECO:0008006" key="4">
    <source>
        <dbReference type="Google" id="ProtNLM"/>
    </source>
</evidence>
<name>A0A1I1SQD5_9LACO</name>
<evidence type="ECO:0000313" key="3">
    <source>
        <dbReference type="Proteomes" id="UP000199599"/>
    </source>
</evidence>
<reference evidence="3" key="1">
    <citation type="submission" date="2016-10" db="EMBL/GenBank/DDBJ databases">
        <authorList>
            <person name="Varghese N."/>
            <person name="Submissions S."/>
        </authorList>
    </citation>
    <scope>NUCLEOTIDE SEQUENCE [LARGE SCALE GENOMIC DNA]</scope>
    <source>
        <strain evidence="3">R-53102</strain>
    </source>
</reference>
<dbReference type="STRING" id="1505723.SAMN04487792_1056"/>
<accession>A0A1I1SQD5</accession>